<evidence type="ECO:0000313" key="3">
    <source>
        <dbReference type="Proteomes" id="UP001589788"/>
    </source>
</evidence>
<dbReference type="EMBL" id="JBHLYQ010000083">
    <property type="protein sequence ID" value="MFC0082248.1"/>
    <property type="molecule type" value="Genomic_DNA"/>
</dbReference>
<reference evidence="2 3" key="1">
    <citation type="submission" date="2024-09" db="EMBL/GenBank/DDBJ databases">
        <authorList>
            <person name="Sun Q."/>
            <person name="Mori K."/>
        </authorList>
    </citation>
    <scope>NUCLEOTIDE SEQUENCE [LARGE SCALE GENOMIC DNA]</scope>
    <source>
        <strain evidence="2 3">JCM 15389</strain>
    </source>
</reference>
<comment type="caution">
    <text evidence="2">The sequence shown here is derived from an EMBL/GenBank/DDBJ whole genome shotgun (WGS) entry which is preliminary data.</text>
</comment>
<dbReference type="RefSeq" id="WP_377789762.1">
    <property type="nucleotide sequence ID" value="NZ_JBHLYQ010000083.1"/>
</dbReference>
<feature type="region of interest" description="Disordered" evidence="1">
    <location>
        <begin position="136"/>
        <end position="158"/>
    </location>
</feature>
<proteinExistence type="predicted"/>
<dbReference type="InterPro" id="IPR029060">
    <property type="entry name" value="PIN-like_dom_sf"/>
</dbReference>
<keyword evidence="3" id="KW-1185">Reference proteome</keyword>
<evidence type="ECO:0000313" key="2">
    <source>
        <dbReference type="EMBL" id="MFC0082248.1"/>
    </source>
</evidence>
<dbReference type="SUPFAM" id="SSF88723">
    <property type="entry name" value="PIN domain-like"/>
    <property type="match status" value="1"/>
</dbReference>
<gene>
    <name evidence="2" type="ORF">ACFFRE_08835</name>
</gene>
<sequence length="158" mass="17298">MDEDLWSRLEDEASRRGVSVGSLVREAIAQRFPRDRDRRRAALQAVLDAEPMDVPDPGNAVRRARAPAGRQRGMILLDTTVLVYASGTPHPLREAARGLLEMIRDDVVQATTSVEVIQEFTQVCARVAAGLMPRPEPGTTPLGFLRSSGPARTISNRA</sequence>
<dbReference type="Proteomes" id="UP001589788">
    <property type="component" value="Unassembled WGS sequence"/>
</dbReference>
<organism evidence="2 3">
    <name type="scientific">Aciditerrimonas ferrireducens</name>
    <dbReference type="NCBI Taxonomy" id="667306"/>
    <lineage>
        <taxon>Bacteria</taxon>
        <taxon>Bacillati</taxon>
        <taxon>Actinomycetota</taxon>
        <taxon>Acidimicrobiia</taxon>
        <taxon>Acidimicrobiales</taxon>
        <taxon>Acidimicrobiaceae</taxon>
        <taxon>Aciditerrimonas</taxon>
    </lineage>
</organism>
<protein>
    <submittedName>
        <fullName evidence="2">Type II toxin-antitoxin system VapC family toxin</fullName>
    </submittedName>
</protein>
<evidence type="ECO:0000256" key="1">
    <source>
        <dbReference type="SAM" id="MobiDB-lite"/>
    </source>
</evidence>
<name>A0ABV6C3I4_9ACTN</name>
<accession>A0ABV6C3I4</accession>